<dbReference type="RefSeq" id="WP_222975548.1">
    <property type="nucleotide sequence ID" value="NZ_JAINVZ010000004.1"/>
</dbReference>
<evidence type="ECO:0000313" key="3">
    <source>
        <dbReference type="Proteomes" id="UP001198565"/>
    </source>
</evidence>
<gene>
    <name evidence="2" type="ORF">K7472_08035</name>
</gene>
<proteinExistence type="predicted"/>
<keyword evidence="1" id="KW-0812">Transmembrane</keyword>
<accession>A0ABS7QQ55</accession>
<keyword evidence="3" id="KW-1185">Reference proteome</keyword>
<sequence>MIQHVRRKLASALPAVPEVTIPISYALQTAVKSVLLLRIRLSGVLSAGVTAVSLVRSESLATHILLAVSIALCSDSSGLVFCKISRYR</sequence>
<keyword evidence="1" id="KW-0472">Membrane</keyword>
<dbReference type="EMBL" id="JAINVZ010000004">
    <property type="protein sequence ID" value="MBY8884794.1"/>
    <property type="molecule type" value="Genomic_DNA"/>
</dbReference>
<reference evidence="2 3" key="1">
    <citation type="submission" date="2021-08" db="EMBL/GenBank/DDBJ databases">
        <title>Streptomyces sp. PTM05 isolated from lichen.</title>
        <authorList>
            <person name="Somphong A."/>
            <person name="Phongsopitanun W."/>
            <person name="Tanasupawat S."/>
        </authorList>
    </citation>
    <scope>NUCLEOTIDE SEQUENCE [LARGE SCALE GENOMIC DNA]</scope>
    <source>
        <strain evidence="2 3">Ptm05</strain>
    </source>
</reference>
<evidence type="ECO:0000256" key="1">
    <source>
        <dbReference type="SAM" id="Phobius"/>
    </source>
</evidence>
<organism evidence="2 3">
    <name type="scientific">Streptantibioticus parmotrematis</name>
    <dbReference type="NCBI Taxonomy" id="2873249"/>
    <lineage>
        <taxon>Bacteria</taxon>
        <taxon>Bacillati</taxon>
        <taxon>Actinomycetota</taxon>
        <taxon>Actinomycetes</taxon>
        <taxon>Kitasatosporales</taxon>
        <taxon>Streptomycetaceae</taxon>
        <taxon>Streptantibioticus</taxon>
    </lineage>
</organism>
<keyword evidence="1" id="KW-1133">Transmembrane helix</keyword>
<feature type="transmembrane region" description="Helical" evidence="1">
    <location>
        <begin position="35"/>
        <end position="54"/>
    </location>
</feature>
<comment type="caution">
    <text evidence="2">The sequence shown here is derived from an EMBL/GenBank/DDBJ whole genome shotgun (WGS) entry which is preliminary data.</text>
</comment>
<name>A0ABS7QQ55_9ACTN</name>
<protein>
    <submittedName>
        <fullName evidence="2">Uncharacterized protein</fullName>
    </submittedName>
</protein>
<evidence type="ECO:0000313" key="2">
    <source>
        <dbReference type="EMBL" id="MBY8884794.1"/>
    </source>
</evidence>
<dbReference type="Proteomes" id="UP001198565">
    <property type="component" value="Unassembled WGS sequence"/>
</dbReference>
<feature type="transmembrane region" description="Helical" evidence="1">
    <location>
        <begin position="60"/>
        <end position="82"/>
    </location>
</feature>